<dbReference type="InterPro" id="IPR055450">
    <property type="entry name" value="AP5Z1_ARM"/>
</dbReference>
<feature type="non-terminal residue" evidence="4">
    <location>
        <position position="810"/>
    </location>
</feature>
<name>A0A852J0L6_9PICI</name>
<accession>A0A852J0L6</accession>
<dbReference type="InterPro" id="IPR028222">
    <property type="entry name" value="AP5Z1"/>
</dbReference>
<gene>
    <name evidence="4" type="primary">Ap5z1</name>
    <name evidence="4" type="ORF">TRILEU_R03463</name>
</gene>
<evidence type="ECO:0000313" key="4">
    <source>
        <dbReference type="EMBL" id="NXX47802.1"/>
    </source>
</evidence>
<feature type="domain" description="AP-5 complex subunit zeta-1 C-terminal TPR" evidence="3">
    <location>
        <begin position="449"/>
        <end position="800"/>
    </location>
</feature>
<protein>
    <submittedName>
        <fullName evidence="4">AP5Z1 protein</fullName>
    </submittedName>
</protein>
<dbReference type="Pfam" id="PF25153">
    <property type="entry name" value="TPR_AP5Z1"/>
    <property type="match status" value="1"/>
</dbReference>
<dbReference type="InterPro" id="IPR056857">
    <property type="entry name" value="TPR_AP5Z1_N"/>
</dbReference>
<dbReference type="OrthoDB" id="744564at2759"/>
<feature type="domain" description="AP-5 complex subunit zeta-1 ARM repeats" evidence="1">
    <location>
        <begin position="320"/>
        <end position="437"/>
    </location>
</feature>
<evidence type="ECO:0000259" key="3">
    <source>
        <dbReference type="Pfam" id="PF25154"/>
    </source>
</evidence>
<evidence type="ECO:0000313" key="5">
    <source>
        <dbReference type="Proteomes" id="UP000627253"/>
    </source>
</evidence>
<organism evidence="4 5">
    <name type="scientific">Tricholaema leucomelas</name>
    <name type="common">pied barbet</name>
    <dbReference type="NCBI Taxonomy" id="240729"/>
    <lineage>
        <taxon>Eukaryota</taxon>
        <taxon>Metazoa</taxon>
        <taxon>Chordata</taxon>
        <taxon>Craniata</taxon>
        <taxon>Vertebrata</taxon>
        <taxon>Euteleostomi</taxon>
        <taxon>Archelosauria</taxon>
        <taxon>Archosauria</taxon>
        <taxon>Dinosauria</taxon>
        <taxon>Saurischia</taxon>
        <taxon>Theropoda</taxon>
        <taxon>Coelurosauria</taxon>
        <taxon>Aves</taxon>
        <taxon>Neognathae</taxon>
        <taxon>Neoaves</taxon>
        <taxon>Telluraves</taxon>
        <taxon>Coraciimorphae</taxon>
        <taxon>Piciformes</taxon>
        <taxon>Lybiidae</taxon>
        <taxon>Tricholaema lacrymosa</taxon>
    </lineage>
</organism>
<dbReference type="GO" id="GO:0044599">
    <property type="term" value="C:AP-5 adaptor complex"/>
    <property type="evidence" value="ECO:0007669"/>
    <property type="project" value="InterPro"/>
</dbReference>
<dbReference type="Pfam" id="PF14764">
    <property type="entry name" value="SPG48"/>
    <property type="match status" value="1"/>
</dbReference>
<dbReference type="PANTHER" id="PTHR46488">
    <property type="entry name" value="AP-5 COMPLEX SUBUNIT ZETA-1"/>
    <property type="match status" value="1"/>
</dbReference>
<dbReference type="PANTHER" id="PTHR46488:SF1">
    <property type="entry name" value="AP-5 COMPLEX SUBUNIT ZETA-1"/>
    <property type="match status" value="1"/>
</dbReference>
<feature type="domain" description="AP-5 complex subunit zeta-1 N-terminal TPR" evidence="2">
    <location>
        <begin position="13"/>
        <end position="278"/>
    </location>
</feature>
<evidence type="ECO:0000259" key="1">
    <source>
        <dbReference type="Pfam" id="PF14764"/>
    </source>
</evidence>
<feature type="non-terminal residue" evidence="4">
    <location>
        <position position="1"/>
    </location>
</feature>
<proteinExistence type="predicted"/>
<sequence>AVAGVLPAASPGREIQEEELRRFVSRVAALLRGPELGPEAVDCLQRLHLTVAATKYPRRLDGKFVELLQTVLCSSKCPEQIQMLCAAILREMSPCNDLILSCDEIPDTKLLSLVSSILLAQGNKKGEVSAVGQRIVKVLERRLPEGQNARYILPVLSNVISLSPESLTEEQINVVSKKMADWLRYASVQQGVAQPSGGFFSTPRTKQPGPITEVDGAIATDFFTVLSVGQYHTQDQWLNVQAFSMLRNWLLCYGGKGLKTPNPVDKSGMEKSVVPMVSSLSTSSRRPSPEERLREKAFEYCQRLIEQSHRRPLQKDDSDLQKACLIEAVTIMDIICKQDSSYVNRSVSFLKILHGRICGDAAYARALLPIAQFFLNHSRMAAVDSDAIYRHLLTDIPAQLFHNASLAFEFVQFCKDNSQLFTETSSVFRQSFPNLFKFLAWNSPPLISEFVDLLPFLLGADTAIEVFHLLLDLPCLTAALDVQLRSAALPTSEKAASDPAVKPTTCLEAFRHPLYRGMFQYLLRAKSTSEGAPERLIPLRQLLGSLASSPRVVQCAEAVPVLLELFFRVVAEFADGPLINQLVVLLLQRSDQLCDIPAFKDDVYRVLSSQLVMLCRLHPALIVELSTEILEFSGTISNIQNKEAIFTHVVWAIGEYLSVSYDKRCTVEQVTRFFEALEAVLFEITQLRPLPTTPAYAPRAITVLMATLTKLAARSQDLIPRVSMFLSKMRTFVQSPAVTSVYREEDLEEILIRATELMNLLRMPSVAQFVFTPPVDVASTRFQREVNDSLPFALRIVTRLLEPTPGFMPG</sequence>
<dbReference type="InterPro" id="IPR056856">
    <property type="entry name" value="TPR_AP5Z1_C"/>
</dbReference>
<comment type="caution">
    <text evidence="4">The sequence shown here is derived from an EMBL/GenBank/DDBJ whole genome shotgun (WGS) entry which is preliminary data.</text>
</comment>
<dbReference type="Pfam" id="PF25154">
    <property type="entry name" value="TPR_AP5Z1_C"/>
    <property type="match status" value="1"/>
</dbReference>
<dbReference type="AlphaFoldDB" id="A0A852J0L6"/>
<dbReference type="Proteomes" id="UP000627253">
    <property type="component" value="Unassembled WGS sequence"/>
</dbReference>
<reference evidence="4" key="1">
    <citation type="submission" date="2020-02" db="EMBL/GenBank/DDBJ databases">
        <title>Bird 10,000 Genomes (B10K) Project - Family phase.</title>
        <authorList>
            <person name="Zhang G."/>
        </authorList>
    </citation>
    <scope>NUCLEOTIDE SEQUENCE</scope>
    <source>
        <strain evidence="4">B10K-DU-002-37</strain>
        <tissue evidence="4">Muscle</tissue>
    </source>
</reference>
<evidence type="ECO:0000259" key="2">
    <source>
        <dbReference type="Pfam" id="PF25153"/>
    </source>
</evidence>
<keyword evidence="5" id="KW-1185">Reference proteome</keyword>
<dbReference type="EMBL" id="WAAF01015396">
    <property type="protein sequence ID" value="NXX47802.1"/>
    <property type="molecule type" value="Genomic_DNA"/>
</dbReference>